<protein>
    <submittedName>
        <fullName evidence="2">Uncharacterized protein</fullName>
    </submittedName>
</protein>
<keyword evidence="1" id="KW-0472">Membrane</keyword>
<dbReference type="EMBL" id="FNTI01000001">
    <property type="protein sequence ID" value="SEC49049.1"/>
    <property type="molecule type" value="Genomic_DNA"/>
</dbReference>
<reference evidence="2 3" key="1">
    <citation type="submission" date="2016-10" db="EMBL/GenBank/DDBJ databases">
        <authorList>
            <person name="de Groot N.N."/>
        </authorList>
    </citation>
    <scope>NUCLEOTIDE SEQUENCE [LARGE SCALE GENOMIC DNA]</scope>
    <source>
        <strain evidence="2 3">GAS522</strain>
    </source>
</reference>
<evidence type="ECO:0000313" key="3">
    <source>
        <dbReference type="Proteomes" id="UP000183208"/>
    </source>
</evidence>
<gene>
    <name evidence="2" type="ORF">SAMN05444171_1540</name>
</gene>
<organism evidence="2 3">
    <name type="scientific">Bradyrhizobium lablabi</name>
    <dbReference type="NCBI Taxonomy" id="722472"/>
    <lineage>
        <taxon>Bacteria</taxon>
        <taxon>Pseudomonadati</taxon>
        <taxon>Pseudomonadota</taxon>
        <taxon>Alphaproteobacteria</taxon>
        <taxon>Hyphomicrobiales</taxon>
        <taxon>Nitrobacteraceae</taxon>
        <taxon>Bradyrhizobium</taxon>
    </lineage>
</organism>
<dbReference type="Proteomes" id="UP000183208">
    <property type="component" value="Unassembled WGS sequence"/>
</dbReference>
<sequence length="36" mass="4050">MNEPLPEFDRDEVIVCMVIAFGLGGATLDLIYRFFG</sequence>
<evidence type="ECO:0000256" key="1">
    <source>
        <dbReference type="SAM" id="Phobius"/>
    </source>
</evidence>
<keyword evidence="1" id="KW-1133">Transmembrane helix</keyword>
<accession>A0A1M6UKH9</accession>
<name>A0A1M6UKH9_9BRAD</name>
<keyword evidence="1" id="KW-0812">Transmembrane</keyword>
<dbReference type="AlphaFoldDB" id="A0A1M6UKH9"/>
<evidence type="ECO:0000313" key="2">
    <source>
        <dbReference type="EMBL" id="SEC49049.1"/>
    </source>
</evidence>
<proteinExistence type="predicted"/>
<feature type="transmembrane region" description="Helical" evidence="1">
    <location>
        <begin position="12"/>
        <end position="32"/>
    </location>
</feature>